<dbReference type="InterPro" id="IPR000700">
    <property type="entry name" value="PAS-assoc_C"/>
</dbReference>
<feature type="domain" description="PAC" evidence="2">
    <location>
        <begin position="266"/>
        <end position="317"/>
    </location>
</feature>
<reference evidence="3" key="1">
    <citation type="submission" date="2020-07" db="EMBL/GenBank/DDBJ databases">
        <title>Huge and variable diversity of episymbiotic CPR bacteria and DPANN archaea in groundwater ecosystems.</title>
        <authorList>
            <person name="He C.Y."/>
            <person name="Keren R."/>
            <person name="Whittaker M."/>
            <person name="Farag I.F."/>
            <person name="Doudna J."/>
            <person name="Cate J.H.D."/>
            <person name="Banfield J.F."/>
        </authorList>
    </citation>
    <scope>NUCLEOTIDE SEQUENCE</scope>
    <source>
        <strain evidence="3">NC_groundwater_1664_Pr3_B-0.1um_52_9</strain>
    </source>
</reference>
<dbReference type="Gene3D" id="3.30.450.20">
    <property type="entry name" value="PAS domain"/>
    <property type="match status" value="2"/>
</dbReference>
<dbReference type="InterPro" id="IPR013656">
    <property type="entry name" value="PAS_4"/>
</dbReference>
<dbReference type="SUPFAM" id="SSF55785">
    <property type="entry name" value="PYP-like sensor domain (PAS domain)"/>
    <property type="match status" value="2"/>
</dbReference>
<comment type="caution">
    <text evidence="3">The sequence shown here is derived from an EMBL/GenBank/DDBJ whole genome shotgun (WGS) entry which is preliminary data.</text>
</comment>
<proteinExistence type="predicted"/>
<name>A0A9D6Z633_9BACT</name>
<protein>
    <submittedName>
        <fullName evidence="3">PAS domain-containing protein</fullName>
    </submittedName>
</protein>
<sequence length="424" mass="47807">MPISQSNVIEQAAQVMIPDGRQVAELLNVTAGNSEFDQLFTSDVTSSGSFDLRQAGNDYFSRLLEALPIPAMLVHPSQRILFANKASLLLENDLSFFVGIAFSSFFTSPDEGETARHSLDKVFEDRKTRSFEGSMEFSGKRLWCRAHLRSVRFRKERLVLAILQDLTAEKLETIINAKYHQLVQVFPGGIGEFVLEAPVSVDAPVEQALHAVSRAGLIGGNLEFAKIHGLESVHSLIGSRLDELLPFGGTYELLYRKWVSQGFSVWSFETRTTRTDGTIRYFDNTLVADVRDGFLEGLWAIQQDITSRKESEEELRASRNKLRKDVQERTAELVKANELLRIEIAEREWKEQELENLVNELQTALTEVKTLSGLLPICASCKKIRDDQGYWQQIESYIRDRAGVEFSHGICPDCARILYPGIGL</sequence>
<evidence type="ECO:0000313" key="3">
    <source>
        <dbReference type="EMBL" id="MBI5252630.1"/>
    </source>
</evidence>
<dbReference type="Pfam" id="PF08448">
    <property type="entry name" value="PAS_4"/>
    <property type="match status" value="1"/>
</dbReference>
<dbReference type="EMBL" id="JACRDE010000630">
    <property type="protein sequence ID" value="MBI5252630.1"/>
    <property type="molecule type" value="Genomic_DNA"/>
</dbReference>
<dbReference type="PROSITE" id="PS50113">
    <property type="entry name" value="PAC"/>
    <property type="match status" value="1"/>
</dbReference>
<organism evidence="3 4">
    <name type="scientific">Desulfomonile tiedjei</name>
    <dbReference type="NCBI Taxonomy" id="2358"/>
    <lineage>
        <taxon>Bacteria</taxon>
        <taxon>Pseudomonadati</taxon>
        <taxon>Thermodesulfobacteriota</taxon>
        <taxon>Desulfomonilia</taxon>
        <taxon>Desulfomonilales</taxon>
        <taxon>Desulfomonilaceae</taxon>
        <taxon>Desulfomonile</taxon>
    </lineage>
</organism>
<feature type="coiled-coil region" evidence="1">
    <location>
        <begin position="308"/>
        <end position="374"/>
    </location>
</feature>
<accession>A0A9D6Z633</accession>
<keyword evidence="1" id="KW-0175">Coiled coil</keyword>
<evidence type="ECO:0000259" key="2">
    <source>
        <dbReference type="PROSITE" id="PS50113"/>
    </source>
</evidence>
<dbReference type="Proteomes" id="UP000807825">
    <property type="component" value="Unassembled WGS sequence"/>
</dbReference>
<dbReference type="InterPro" id="IPR035965">
    <property type="entry name" value="PAS-like_dom_sf"/>
</dbReference>
<dbReference type="AlphaFoldDB" id="A0A9D6Z633"/>
<gene>
    <name evidence="3" type="ORF">HY912_24300</name>
</gene>
<evidence type="ECO:0000313" key="4">
    <source>
        <dbReference type="Proteomes" id="UP000807825"/>
    </source>
</evidence>
<evidence type="ECO:0000256" key="1">
    <source>
        <dbReference type="SAM" id="Coils"/>
    </source>
</evidence>